<dbReference type="RefSeq" id="WP_175195226.1">
    <property type="nucleotide sequence ID" value="NZ_CADIJO010000027.1"/>
</dbReference>
<sequence length="422" mass="46209">MFKRTPATTAAIVEGRIEQMRVAVPLVRGNVHIVVNGVSVFGAFENAADIRTLQGLQQQGVPVRVGVLDGPQSLRHFSWLSAAQGPGIPPRYYVDLRRRAWRSIGIGTALAAALIAGCFLLDLGSFVQVLMLVVALTVALFALILAGCSLYGLWDNRLHRPAILQSEAGYRQQQGRPVSPGAAASSAASALQADKQRLGEPQFSERLIADASPEILHVHGVLTSLTHEARPGTRHRPSSGVYRFQVGRHPYALHVGEDLGNVQPFLAEGDRVELAAYAGEIPGAGPHRLVYGLRNCEDDRVYVCHRHFRGAHTRIGPVGVGLSQRVPMLALLGSLLLVTWLVVVGFLHFGGSPQEHADLPELAAFLFAILLFVWACFAVPLLYLDTRWRLGRPTRRQRILERIYRTLDLGTPFAPKVRIEEV</sequence>
<reference evidence="2 3" key="1">
    <citation type="submission" date="2020-04" db="EMBL/GenBank/DDBJ databases">
        <authorList>
            <person name="De Canck E."/>
        </authorList>
    </citation>
    <scope>NUCLEOTIDE SEQUENCE [LARGE SCALE GENOMIC DNA]</scope>
    <source>
        <strain evidence="2 3">LMG 3458</strain>
    </source>
</reference>
<gene>
    <name evidence="2" type="ORF">LMG3458_05295</name>
</gene>
<feature type="transmembrane region" description="Helical" evidence="1">
    <location>
        <begin position="329"/>
        <end position="350"/>
    </location>
</feature>
<evidence type="ECO:0000313" key="2">
    <source>
        <dbReference type="EMBL" id="CAB3736085.1"/>
    </source>
</evidence>
<dbReference type="EMBL" id="CADIJO010000027">
    <property type="protein sequence ID" value="CAB3736085.1"/>
    <property type="molecule type" value="Genomic_DNA"/>
</dbReference>
<keyword evidence="1" id="KW-1133">Transmembrane helix</keyword>
<keyword evidence="1" id="KW-0472">Membrane</keyword>
<feature type="transmembrane region" description="Helical" evidence="1">
    <location>
        <begin position="129"/>
        <end position="154"/>
    </location>
</feature>
<accession>A0A6S7AK29</accession>
<organism evidence="2 3">
    <name type="scientific">Achromobacter deleyi</name>
    <dbReference type="NCBI Taxonomy" id="1353891"/>
    <lineage>
        <taxon>Bacteria</taxon>
        <taxon>Pseudomonadati</taxon>
        <taxon>Pseudomonadota</taxon>
        <taxon>Betaproteobacteria</taxon>
        <taxon>Burkholderiales</taxon>
        <taxon>Alcaligenaceae</taxon>
        <taxon>Achromobacter</taxon>
    </lineage>
</organism>
<evidence type="ECO:0000313" key="3">
    <source>
        <dbReference type="Proteomes" id="UP000494111"/>
    </source>
</evidence>
<name>A0A6S7AK29_9BURK</name>
<evidence type="ECO:0000256" key="1">
    <source>
        <dbReference type="SAM" id="Phobius"/>
    </source>
</evidence>
<dbReference type="AlphaFoldDB" id="A0A6S7AK29"/>
<keyword evidence="1" id="KW-0812">Transmembrane</keyword>
<proteinExistence type="predicted"/>
<feature type="transmembrane region" description="Helical" evidence="1">
    <location>
        <begin position="100"/>
        <end position="123"/>
    </location>
</feature>
<dbReference type="Proteomes" id="UP000494111">
    <property type="component" value="Unassembled WGS sequence"/>
</dbReference>
<protein>
    <submittedName>
        <fullName evidence="2">Uncharacterized protein</fullName>
    </submittedName>
</protein>
<feature type="transmembrane region" description="Helical" evidence="1">
    <location>
        <begin position="362"/>
        <end position="384"/>
    </location>
</feature>